<feature type="region of interest" description="Disordered" evidence="1">
    <location>
        <begin position="36"/>
        <end position="159"/>
    </location>
</feature>
<comment type="caution">
    <text evidence="3">The sequence shown here is derived from an EMBL/GenBank/DDBJ whole genome shotgun (WGS) entry which is preliminary data.</text>
</comment>
<dbReference type="AlphaFoldDB" id="A0A5C6PK05"/>
<protein>
    <recommendedName>
        <fullName evidence="2">Rad21/Rec8-like protein C-terminal eukaryotic domain-containing protein</fullName>
    </recommendedName>
</protein>
<dbReference type="Pfam" id="PF04824">
    <property type="entry name" value="Rad21_Rec8"/>
    <property type="match status" value="1"/>
</dbReference>
<gene>
    <name evidence="3" type="ORF">D4764_10G0001080</name>
</gene>
<keyword evidence="4" id="KW-1185">Reference proteome</keyword>
<evidence type="ECO:0000259" key="2">
    <source>
        <dbReference type="Pfam" id="PF04824"/>
    </source>
</evidence>
<proteinExistence type="predicted"/>
<dbReference type="Proteomes" id="UP000324091">
    <property type="component" value="Chromosome 10"/>
</dbReference>
<dbReference type="InterPro" id="IPR006909">
    <property type="entry name" value="Rad21/Rec8_C_eu"/>
</dbReference>
<evidence type="ECO:0000313" key="3">
    <source>
        <dbReference type="EMBL" id="TWW79078.1"/>
    </source>
</evidence>
<organism evidence="3 4">
    <name type="scientific">Takifugu flavidus</name>
    <name type="common">sansaifugu</name>
    <dbReference type="NCBI Taxonomy" id="433684"/>
    <lineage>
        <taxon>Eukaryota</taxon>
        <taxon>Metazoa</taxon>
        <taxon>Chordata</taxon>
        <taxon>Craniata</taxon>
        <taxon>Vertebrata</taxon>
        <taxon>Euteleostomi</taxon>
        <taxon>Actinopterygii</taxon>
        <taxon>Neopterygii</taxon>
        <taxon>Teleostei</taxon>
        <taxon>Neoteleostei</taxon>
        <taxon>Acanthomorphata</taxon>
        <taxon>Eupercaria</taxon>
        <taxon>Tetraodontiformes</taxon>
        <taxon>Tetradontoidea</taxon>
        <taxon>Tetraodontidae</taxon>
        <taxon>Takifugu</taxon>
    </lineage>
</organism>
<accession>A0A5C6PK05</accession>
<sequence length="214" mass="23805">MIVTLPVTFSCIYFQGFLPEEVQFLWRQAATVTPVSGSNLQIREREPSSESADSERELVGAAAREEDRHELSSKEVPRHMAEPEVFDISDPGSLPLEASDQKEASREISPMYTPERERSPVARSASTLQDIPEVQDELLERAESSGLQPEPGEAEAVSFKSLFPPEVDRRTVSSVFQRLLEYLSSSKLSAQQDAPYGDILISPGPAYDQEVHLI</sequence>
<evidence type="ECO:0000313" key="4">
    <source>
        <dbReference type="Proteomes" id="UP000324091"/>
    </source>
</evidence>
<evidence type="ECO:0000256" key="1">
    <source>
        <dbReference type="SAM" id="MobiDB-lite"/>
    </source>
</evidence>
<feature type="domain" description="Rad21/Rec8-like protein C-terminal eukaryotic" evidence="2">
    <location>
        <begin position="156"/>
        <end position="206"/>
    </location>
</feature>
<feature type="compositionally biased region" description="Basic and acidic residues" evidence="1">
    <location>
        <begin position="42"/>
        <end position="82"/>
    </location>
</feature>
<reference evidence="3 4" key="1">
    <citation type="submission" date="2019-04" db="EMBL/GenBank/DDBJ databases">
        <title>Chromosome genome assembly for Takifugu flavidus.</title>
        <authorList>
            <person name="Xiao S."/>
        </authorList>
    </citation>
    <scope>NUCLEOTIDE SEQUENCE [LARGE SCALE GENOMIC DNA]</scope>
    <source>
        <strain evidence="3">HTHZ2018</strain>
        <tissue evidence="3">Muscle</tissue>
    </source>
</reference>
<dbReference type="EMBL" id="RHFK02000002">
    <property type="protein sequence ID" value="TWW79078.1"/>
    <property type="molecule type" value="Genomic_DNA"/>
</dbReference>
<name>A0A5C6PK05_9TELE</name>